<evidence type="ECO:0000313" key="2">
    <source>
        <dbReference type="EMBL" id="EEN58376.1"/>
    </source>
</evidence>
<protein>
    <recommendedName>
        <fullName evidence="1">Death domain-containing protein</fullName>
    </recommendedName>
</protein>
<dbReference type="InterPro" id="IPR016729">
    <property type="entry name" value="FADD"/>
</dbReference>
<dbReference type="STRING" id="7739.C3YMN5"/>
<gene>
    <name evidence="2" type="ORF">BRAFLDRAFT_98008</name>
</gene>
<feature type="domain" description="Death" evidence="1">
    <location>
        <begin position="6"/>
        <end position="89"/>
    </location>
</feature>
<dbReference type="CDD" id="cd01670">
    <property type="entry name" value="Death"/>
    <property type="match status" value="2"/>
</dbReference>
<dbReference type="AlphaFoldDB" id="C3YMN5"/>
<sequence length="175" mass="19695">MAVQGVEKYFFYIKEKVASDWKDLAFFLGFSGTDVGNIGGRNYDDKSSCMDLLQEWATANGTDATIEVLMEALSNAGLRSVADGLKAELRPYFNIIAENMPADWPQLATNLGIPFAQIQAIQQQNRDNCWMCCQQILHMWCYNNGQEATVEVLMQAVRDTGHQDVAEMLEIKQLE</sequence>
<dbReference type="InterPro" id="IPR000488">
    <property type="entry name" value="Death_dom"/>
</dbReference>
<dbReference type="PANTHER" id="PTHR15077">
    <property type="entry name" value="FAS-ASSOCIATING DEATH DOMAIN-CONTAINING PROTEIN FADD"/>
    <property type="match status" value="1"/>
</dbReference>
<dbReference type="GO" id="GO:0007165">
    <property type="term" value="P:signal transduction"/>
    <property type="evidence" value="ECO:0007669"/>
    <property type="project" value="InterPro"/>
</dbReference>
<dbReference type="SMART" id="SM00005">
    <property type="entry name" value="DEATH"/>
    <property type="match status" value="1"/>
</dbReference>
<dbReference type="SUPFAM" id="SSF47986">
    <property type="entry name" value="DEATH domain"/>
    <property type="match status" value="2"/>
</dbReference>
<dbReference type="InterPro" id="IPR011029">
    <property type="entry name" value="DEATH-like_dom_sf"/>
</dbReference>
<evidence type="ECO:0000259" key="1">
    <source>
        <dbReference type="PROSITE" id="PS50017"/>
    </source>
</evidence>
<reference evidence="2" key="1">
    <citation type="journal article" date="2008" name="Nature">
        <title>The amphioxus genome and the evolution of the chordate karyotype.</title>
        <authorList>
            <consortium name="US DOE Joint Genome Institute (JGI-PGF)"/>
            <person name="Putnam N.H."/>
            <person name="Butts T."/>
            <person name="Ferrier D.E.K."/>
            <person name="Furlong R.F."/>
            <person name="Hellsten U."/>
            <person name="Kawashima T."/>
            <person name="Robinson-Rechavi M."/>
            <person name="Shoguchi E."/>
            <person name="Terry A."/>
            <person name="Yu J.-K."/>
            <person name="Benito-Gutierrez E.L."/>
            <person name="Dubchak I."/>
            <person name="Garcia-Fernandez J."/>
            <person name="Gibson-Brown J.J."/>
            <person name="Grigoriev I.V."/>
            <person name="Horton A.C."/>
            <person name="de Jong P.J."/>
            <person name="Jurka J."/>
            <person name="Kapitonov V.V."/>
            <person name="Kohara Y."/>
            <person name="Kuroki Y."/>
            <person name="Lindquist E."/>
            <person name="Lucas S."/>
            <person name="Osoegawa K."/>
            <person name="Pennacchio L.A."/>
            <person name="Salamov A.A."/>
            <person name="Satou Y."/>
            <person name="Sauka-Spengler T."/>
            <person name="Schmutz J."/>
            <person name="Shin-I T."/>
            <person name="Toyoda A."/>
            <person name="Bronner-Fraser M."/>
            <person name="Fujiyama A."/>
            <person name="Holland L.Z."/>
            <person name="Holland P.W.H."/>
            <person name="Satoh N."/>
            <person name="Rokhsar D.S."/>
        </authorList>
    </citation>
    <scope>NUCLEOTIDE SEQUENCE [LARGE SCALE GENOMIC DNA]</scope>
    <source>
        <strain evidence="2">S238N-H82</strain>
        <tissue evidence="2">Testes</tissue>
    </source>
</reference>
<accession>C3YMN5</accession>
<dbReference type="PROSITE" id="PS50017">
    <property type="entry name" value="DEATH_DOMAIN"/>
    <property type="match status" value="2"/>
</dbReference>
<name>C3YMN5_BRAFL</name>
<proteinExistence type="predicted"/>
<dbReference type="Pfam" id="PF00531">
    <property type="entry name" value="Death"/>
    <property type="match status" value="2"/>
</dbReference>
<dbReference type="FunFam" id="1.10.533.10:FF:000059">
    <property type="entry name" value="Fas-associated via death domain"/>
    <property type="match status" value="1"/>
</dbReference>
<organism>
    <name type="scientific">Branchiostoma floridae</name>
    <name type="common">Florida lancelet</name>
    <name type="synonym">Amphioxus</name>
    <dbReference type="NCBI Taxonomy" id="7739"/>
    <lineage>
        <taxon>Eukaryota</taxon>
        <taxon>Metazoa</taxon>
        <taxon>Chordata</taxon>
        <taxon>Cephalochordata</taxon>
        <taxon>Leptocardii</taxon>
        <taxon>Amphioxiformes</taxon>
        <taxon>Branchiostomatidae</taxon>
        <taxon>Branchiostoma</taxon>
    </lineage>
</organism>
<dbReference type="PANTHER" id="PTHR15077:SF9">
    <property type="entry name" value="C-TERMINAL OF ROC (COR) DOMAIN-CONTAINING PROTEIN"/>
    <property type="match status" value="1"/>
</dbReference>
<feature type="domain" description="Death" evidence="1">
    <location>
        <begin position="89"/>
        <end position="173"/>
    </location>
</feature>
<dbReference type="EMBL" id="GG666531">
    <property type="protein sequence ID" value="EEN58376.1"/>
    <property type="molecule type" value="Genomic_DNA"/>
</dbReference>
<dbReference type="Gene3D" id="1.10.533.10">
    <property type="entry name" value="Death Domain, Fas"/>
    <property type="match status" value="2"/>
</dbReference>
<dbReference type="InParanoid" id="C3YMN5"/>
<dbReference type="FunFam" id="1.10.533.10:FF:000095">
    <property type="entry name" value="Predicted protein"/>
    <property type="match status" value="1"/>
</dbReference>